<feature type="region of interest" description="Disordered" evidence="1">
    <location>
        <begin position="1"/>
        <end position="26"/>
    </location>
</feature>
<keyword evidence="3" id="KW-1185">Reference proteome</keyword>
<dbReference type="AlphaFoldDB" id="A0A1Y2M1Q5"/>
<evidence type="ECO:0008006" key="4">
    <source>
        <dbReference type="Google" id="ProtNLM"/>
    </source>
</evidence>
<proteinExistence type="predicted"/>
<dbReference type="STRING" id="105696.A0A1Y2M1Q5"/>
<reference evidence="2 3" key="1">
    <citation type="journal article" date="2017" name="Genome Announc.">
        <title>Genome sequence of the saprophytic ascomycete Epicoccum nigrum ICMP 19927 strain isolated from New Zealand.</title>
        <authorList>
            <person name="Fokin M."/>
            <person name="Fleetwood D."/>
            <person name="Weir B.S."/>
            <person name="Villas-Boas S.G."/>
        </authorList>
    </citation>
    <scope>NUCLEOTIDE SEQUENCE [LARGE SCALE GENOMIC DNA]</scope>
    <source>
        <strain evidence="2 3">ICMP 19927</strain>
    </source>
</reference>
<gene>
    <name evidence="2" type="ORF">B5807_06173</name>
</gene>
<dbReference type="InterPro" id="IPR052769">
    <property type="entry name" value="TPR_domain_protein"/>
</dbReference>
<organism evidence="2 3">
    <name type="scientific">Epicoccum nigrum</name>
    <name type="common">Soil fungus</name>
    <name type="synonym">Epicoccum purpurascens</name>
    <dbReference type="NCBI Taxonomy" id="105696"/>
    <lineage>
        <taxon>Eukaryota</taxon>
        <taxon>Fungi</taxon>
        <taxon>Dikarya</taxon>
        <taxon>Ascomycota</taxon>
        <taxon>Pezizomycotina</taxon>
        <taxon>Dothideomycetes</taxon>
        <taxon>Pleosporomycetidae</taxon>
        <taxon>Pleosporales</taxon>
        <taxon>Pleosporineae</taxon>
        <taxon>Didymellaceae</taxon>
        <taxon>Epicoccum</taxon>
    </lineage>
</organism>
<dbReference type="PANTHER" id="PTHR46014">
    <property type="entry name" value="TETRATRICOPEPTIDE REPEAT PROTEIN 1"/>
    <property type="match status" value="1"/>
</dbReference>
<dbReference type="Proteomes" id="UP000193240">
    <property type="component" value="Unassembled WGS sequence"/>
</dbReference>
<evidence type="ECO:0000256" key="1">
    <source>
        <dbReference type="SAM" id="MobiDB-lite"/>
    </source>
</evidence>
<sequence length="265" mass="28750">MTSTKAEPVTAANTAATYTPEMFPPDEEKQLLDESNAEKATANKAFTSGAHSTAIQGYEKALAVCPTYLEYDMAVLRSNISACHLKLSEWKNAVESATKALDALDRLDPPPVKEAGEDGRGETVGGVSEIDDTTEMLLEALTRTGRGINDVHKLRTKALLRRAKARHQVGGWASLQGALEDYQALSKPPHQLSGLDRTAVQAAMRVLPGELNQAKDREMAEMMGNLKKLGNGILRPFGLSTENFQFQQDPSTGGYSMNFNQNPGK</sequence>
<name>A0A1Y2M1Q5_EPING</name>
<protein>
    <recommendedName>
        <fullName evidence="4">Tetratricopeptide repeat protein 1</fullName>
    </recommendedName>
</protein>
<feature type="compositionally biased region" description="Polar residues" evidence="1">
    <location>
        <begin position="1"/>
        <end position="17"/>
    </location>
</feature>
<dbReference type="InParanoid" id="A0A1Y2M1Q5"/>
<dbReference type="SUPFAM" id="SSF48452">
    <property type="entry name" value="TPR-like"/>
    <property type="match status" value="1"/>
</dbReference>
<feature type="region of interest" description="Disordered" evidence="1">
    <location>
        <begin position="106"/>
        <end position="127"/>
    </location>
</feature>
<dbReference type="EMBL" id="KZ107843">
    <property type="protein sequence ID" value="OSS49973.1"/>
    <property type="molecule type" value="Genomic_DNA"/>
</dbReference>
<dbReference type="Gene3D" id="1.25.40.10">
    <property type="entry name" value="Tetratricopeptide repeat domain"/>
    <property type="match status" value="1"/>
</dbReference>
<accession>A0A1Y2M1Q5</accession>
<evidence type="ECO:0000313" key="3">
    <source>
        <dbReference type="Proteomes" id="UP000193240"/>
    </source>
</evidence>
<dbReference type="InterPro" id="IPR011990">
    <property type="entry name" value="TPR-like_helical_dom_sf"/>
</dbReference>
<evidence type="ECO:0000313" key="2">
    <source>
        <dbReference type="EMBL" id="OSS49973.1"/>
    </source>
</evidence>
<dbReference type="OMA" id="KSAIDDC"/>
<dbReference type="PANTHER" id="PTHR46014:SF1">
    <property type="entry name" value="TETRATRICOPEPTIDE REPEAT PROTEIN 1"/>
    <property type="match status" value="1"/>
</dbReference>